<proteinExistence type="predicted"/>
<sequence length="728" mass="80764">MNAIKSIFPQRLVKSLLTAGMFCMGISACADDTAAPEKSFSIADIAELERFYDSYANKRIELPGSGYESGDIVQFIDTGISHNTYTMQYEQTGDGLLVTLPDNLASSEYGIYIVRGGMKFLYGKSYFGRFDSRRLTAGNHPRLLMDSSDFETLKAQLAVADPTSLLARMHTECMVVADAWGMSDSELAFELDASGKRILTVAREALQRIFTCAYAYRITGDTKYLEHAERDINTVCDFESWNAKRHFLDVAELSVAVGLGYDWLYHELKPETRANAERALQEYAFQPAEEKVWNLNFYESGSNWNQVCNCGMVCGALAIYETCPARAAALIEKSIDSNLNILLEMYAPDGNYPEGYSYWGYGTTFECLMMALLDSTVGTDNGLSASPGFSRTGNYMLHMIGRNGSFNYSDNGSAAYTELPMWYFADKLGDVSLLHYELRMLDIQPHRSSCAEKRLLPMVMPFVSRLNPGTVPPPSDKVWAGNGKTPVVLVRTGWAWDETDRFLGLKGGKASTSHGHMDAGSFVYDAENVRWATDLGSENYTTLEVNIGNGPTWDMTQNSLRWDVFKLNNRQHNTLTINDSKHLVDGFAPIVSVIDTETEQGGTLDLSPVFADEAASVVRTGKIVNNDYLLIIDEVTARADKEARIRWTLVTETAPTVEETRIVLTATNGKTMFLAAEAGETPVTYRSFPDEPSTDYETPLPTVSIVGYEATVPAGQSVTFRTKLAREL</sequence>
<gene>
    <name evidence="4" type="ORF">WMO46_11525</name>
</gene>
<dbReference type="Proteomes" id="UP001460202">
    <property type="component" value="Unassembled WGS sequence"/>
</dbReference>
<dbReference type="PANTHER" id="PTHR38045">
    <property type="entry name" value="CHROMOSOME 1, WHOLE GENOME SHOTGUN SEQUENCE"/>
    <property type="match status" value="1"/>
</dbReference>
<evidence type="ECO:0000313" key="5">
    <source>
        <dbReference type="Proteomes" id="UP001460202"/>
    </source>
</evidence>
<dbReference type="SUPFAM" id="SSF48230">
    <property type="entry name" value="Chondroitin AC/alginate lyase"/>
    <property type="match status" value="1"/>
</dbReference>
<dbReference type="Gene3D" id="2.70.98.70">
    <property type="match status" value="1"/>
</dbReference>
<dbReference type="EMBL" id="JBBMFL010000014">
    <property type="protein sequence ID" value="MEQ2545572.1"/>
    <property type="molecule type" value="Genomic_DNA"/>
</dbReference>
<evidence type="ECO:0000256" key="2">
    <source>
        <dbReference type="SAM" id="SignalP"/>
    </source>
</evidence>
<dbReference type="InterPro" id="IPR012480">
    <property type="entry name" value="Hepar_II_III_C"/>
</dbReference>
<accession>A0ABV1GYT9</accession>
<dbReference type="Pfam" id="PF07940">
    <property type="entry name" value="Hepar_II_III_C"/>
    <property type="match status" value="1"/>
</dbReference>
<feature type="domain" description="Heparinase II/III-like C-terminal" evidence="3">
    <location>
        <begin position="505"/>
        <end position="679"/>
    </location>
</feature>
<dbReference type="InterPro" id="IPR008929">
    <property type="entry name" value="Chondroitin_lyas"/>
</dbReference>
<reference evidence="4 5" key="1">
    <citation type="submission" date="2024-03" db="EMBL/GenBank/DDBJ databases">
        <title>Human intestinal bacterial collection.</title>
        <authorList>
            <person name="Pauvert C."/>
            <person name="Hitch T.C.A."/>
            <person name="Clavel T."/>
        </authorList>
    </citation>
    <scope>NUCLEOTIDE SEQUENCE [LARGE SCALE GENOMIC DNA]</scope>
    <source>
        <strain evidence="4 5">CLA-KB-H122</strain>
    </source>
</reference>
<comment type="caution">
    <text evidence="4">The sequence shown here is derived from an EMBL/GenBank/DDBJ whole genome shotgun (WGS) entry which is preliminary data.</text>
</comment>
<protein>
    <submittedName>
        <fullName evidence="4">Heparinase II/III family protein</fullName>
    </submittedName>
</protein>
<keyword evidence="2" id="KW-0732">Signal</keyword>
<dbReference type="PROSITE" id="PS51257">
    <property type="entry name" value="PROKAR_LIPOPROTEIN"/>
    <property type="match status" value="1"/>
</dbReference>
<dbReference type="RefSeq" id="WP_278964277.1">
    <property type="nucleotide sequence ID" value="NZ_JBBMFL010000014.1"/>
</dbReference>
<organism evidence="4 5">
    <name type="scientific">Alistipes intestinihominis</name>
    <dbReference type="NCBI Taxonomy" id="3133172"/>
    <lineage>
        <taxon>Bacteria</taxon>
        <taxon>Pseudomonadati</taxon>
        <taxon>Bacteroidota</taxon>
        <taxon>Bacteroidia</taxon>
        <taxon>Bacteroidales</taxon>
        <taxon>Rikenellaceae</taxon>
        <taxon>Alistipes</taxon>
    </lineage>
</organism>
<feature type="signal peptide" evidence="2">
    <location>
        <begin position="1"/>
        <end position="30"/>
    </location>
</feature>
<evidence type="ECO:0000256" key="1">
    <source>
        <dbReference type="ARBA" id="ARBA00004196"/>
    </source>
</evidence>
<keyword evidence="5" id="KW-1185">Reference proteome</keyword>
<evidence type="ECO:0000313" key="4">
    <source>
        <dbReference type="EMBL" id="MEQ2545572.1"/>
    </source>
</evidence>
<name>A0ABV1GYT9_9BACT</name>
<dbReference type="Gene3D" id="1.50.10.100">
    <property type="entry name" value="Chondroitin AC/alginate lyase"/>
    <property type="match status" value="1"/>
</dbReference>
<comment type="subcellular location">
    <subcellularLocation>
        <location evidence="1">Cell envelope</location>
    </subcellularLocation>
</comment>
<dbReference type="PANTHER" id="PTHR38045:SF1">
    <property type="entry name" value="HEPARINASE II_III-LIKE PROTEIN"/>
    <property type="match status" value="1"/>
</dbReference>
<feature type="chain" id="PRO_5045414105" evidence="2">
    <location>
        <begin position="31"/>
        <end position="728"/>
    </location>
</feature>
<evidence type="ECO:0000259" key="3">
    <source>
        <dbReference type="Pfam" id="PF07940"/>
    </source>
</evidence>